<dbReference type="InterPro" id="IPR044880">
    <property type="entry name" value="NCX_ion-bd_dom_sf"/>
</dbReference>
<feature type="transmembrane region" description="Helical" evidence="5">
    <location>
        <begin position="70"/>
        <end position="90"/>
    </location>
</feature>
<dbReference type="InterPro" id="IPR004837">
    <property type="entry name" value="NaCa_Exmemb"/>
</dbReference>
<comment type="subcellular location">
    <subcellularLocation>
        <location evidence="1">Membrane</location>
        <topology evidence="1">Multi-pass membrane protein</topology>
    </subcellularLocation>
</comment>
<keyword evidence="3 5" id="KW-1133">Transmembrane helix</keyword>
<keyword evidence="2 5" id="KW-0812">Transmembrane</keyword>
<dbReference type="RefSeq" id="WP_199050310.1">
    <property type="nucleotide sequence ID" value="NZ_JAELXT010000020.1"/>
</dbReference>
<evidence type="ECO:0000313" key="8">
    <source>
        <dbReference type="Proteomes" id="UP000620670"/>
    </source>
</evidence>
<reference evidence="8" key="1">
    <citation type="submission" date="2020-12" db="EMBL/GenBank/DDBJ databases">
        <title>Hymenobacter sp.</title>
        <authorList>
            <person name="Kim M.K."/>
        </authorList>
    </citation>
    <scope>NUCLEOTIDE SEQUENCE [LARGE SCALE GENOMIC DNA]</scope>
    <source>
        <strain evidence="8">BT325</strain>
    </source>
</reference>
<sequence>MIAAFVVAAAFVWSAGTRLSGYLDEISRLSGLGSGFVGLLLLGGITSLPELATVTTASFAGNAPLAINNVLGSAAINVVLLAVADAFLGRRALTSVIGEPTPLLQGVLDILLLALVVIAIVTGDISVLGLGARSG</sequence>
<organism evidence="7 8">
    <name type="scientific">Microvirga splendida</name>
    <dbReference type="NCBI Taxonomy" id="2795727"/>
    <lineage>
        <taxon>Bacteria</taxon>
        <taxon>Pseudomonadati</taxon>
        <taxon>Pseudomonadota</taxon>
        <taxon>Alphaproteobacteria</taxon>
        <taxon>Hyphomicrobiales</taxon>
        <taxon>Methylobacteriaceae</taxon>
        <taxon>Microvirga</taxon>
    </lineage>
</organism>
<evidence type="ECO:0000256" key="5">
    <source>
        <dbReference type="SAM" id="Phobius"/>
    </source>
</evidence>
<feature type="domain" description="Sodium/calcium exchanger membrane region" evidence="6">
    <location>
        <begin position="2"/>
        <end position="123"/>
    </location>
</feature>
<keyword evidence="8" id="KW-1185">Reference proteome</keyword>
<dbReference type="EMBL" id="JAELXT010000020">
    <property type="protein sequence ID" value="MBJ6127081.1"/>
    <property type="molecule type" value="Genomic_DNA"/>
</dbReference>
<evidence type="ECO:0000313" key="7">
    <source>
        <dbReference type="EMBL" id="MBJ6127081.1"/>
    </source>
</evidence>
<comment type="caution">
    <text evidence="7">The sequence shown here is derived from an EMBL/GenBank/DDBJ whole genome shotgun (WGS) entry which is preliminary data.</text>
</comment>
<evidence type="ECO:0000256" key="1">
    <source>
        <dbReference type="ARBA" id="ARBA00004141"/>
    </source>
</evidence>
<gene>
    <name evidence="7" type="ORF">JAO75_16895</name>
</gene>
<evidence type="ECO:0000256" key="2">
    <source>
        <dbReference type="ARBA" id="ARBA00022692"/>
    </source>
</evidence>
<dbReference type="Pfam" id="PF01699">
    <property type="entry name" value="Na_Ca_ex"/>
    <property type="match status" value="1"/>
</dbReference>
<name>A0ABS0Y459_9HYPH</name>
<keyword evidence="4 5" id="KW-0472">Membrane</keyword>
<protein>
    <recommendedName>
        <fullName evidence="6">Sodium/calcium exchanger membrane region domain-containing protein</fullName>
    </recommendedName>
</protein>
<dbReference type="Gene3D" id="1.20.1420.30">
    <property type="entry name" value="NCX, central ion-binding region"/>
    <property type="match status" value="1"/>
</dbReference>
<evidence type="ECO:0000256" key="4">
    <source>
        <dbReference type="ARBA" id="ARBA00023136"/>
    </source>
</evidence>
<evidence type="ECO:0000256" key="3">
    <source>
        <dbReference type="ARBA" id="ARBA00022989"/>
    </source>
</evidence>
<feature type="transmembrane region" description="Helical" evidence="5">
    <location>
        <begin position="110"/>
        <end position="132"/>
    </location>
</feature>
<accession>A0ABS0Y459</accession>
<feature type="transmembrane region" description="Helical" evidence="5">
    <location>
        <begin position="36"/>
        <end position="58"/>
    </location>
</feature>
<evidence type="ECO:0000259" key="6">
    <source>
        <dbReference type="Pfam" id="PF01699"/>
    </source>
</evidence>
<dbReference type="Proteomes" id="UP000620670">
    <property type="component" value="Unassembled WGS sequence"/>
</dbReference>
<proteinExistence type="predicted"/>